<dbReference type="InterPro" id="IPR036249">
    <property type="entry name" value="Thioredoxin-like_sf"/>
</dbReference>
<comment type="caution">
    <text evidence="2">The sequence shown here is derived from an EMBL/GenBank/DDBJ whole genome shotgun (WGS) entry which is preliminary data.</text>
</comment>
<organism evidence="2 3">
    <name type="scientific">Frankliniella fusca</name>
    <dbReference type="NCBI Taxonomy" id="407009"/>
    <lineage>
        <taxon>Eukaryota</taxon>
        <taxon>Metazoa</taxon>
        <taxon>Ecdysozoa</taxon>
        <taxon>Arthropoda</taxon>
        <taxon>Hexapoda</taxon>
        <taxon>Insecta</taxon>
        <taxon>Pterygota</taxon>
        <taxon>Neoptera</taxon>
        <taxon>Paraneoptera</taxon>
        <taxon>Thysanoptera</taxon>
        <taxon>Terebrantia</taxon>
        <taxon>Thripoidea</taxon>
        <taxon>Thripidae</taxon>
        <taxon>Frankliniella</taxon>
    </lineage>
</organism>
<protein>
    <submittedName>
        <fullName evidence="2">Nucleoredoxin</fullName>
    </submittedName>
</protein>
<reference evidence="2" key="1">
    <citation type="submission" date="2021-07" db="EMBL/GenBank/DDBJ databases">
        <authorList>
            <person name="Catto M.A."/>
            <person name="Jacobson A."/>
            <person name="Kennedy G."/>
            <person name="Labadie P."/>
            <person name="Hunt B.G."/>
            <person name="Srinivasan R."/>
        </authorList>
    </citation>
    <scope>NUCLEOTIDE SEQUENCE</scope>
    <source>
        <strain evidence="2">PL_HMW_Pooled</strain>
        <tissue evidence="2">Head</tissue>
    </source>
</reference>
<dbReference type="AlphaFoldDB" id="A0AAE1LV87"/>
<dbReference type="PANTHER" id="PTHR46472:SF1">
    <property type="entry name" value="NUCLEOREDOXIN"/>
    <property type="match status" value="1"/>
</dbReference>
<dbReference type="Proteomes" id="UP001219518">
    <property type="component" value="Unassembled WGS sequence"/>
</dbReference>
<dbReference type="GO" id="GO:0030178">
    <property type="term" value="P:negative regulation of Wnt signaling pathway"/>
    <property type="evidence" value="ECO:0007669"/>
    <property type="project" value="TreeGrafter"/>
</dbReference>
<dbReference type="EMBL" id="JAHWGI010001444">
    <property type="protein sequence ID" value="KAK3933258.1"/>
    <property type="molecule type" value="Genomic_DNA"/>
</dbReference>
<evidence type="ECO:0000313" key="2">
    <source>
        <dbReference type="EMBL" id="KAK3933258.1"/>
    </source>
</evidence>
<dbReference type="GO" id="GO:0005634">
    <property type="term" value="C:nucleus"/>
    <property type="evidence" value="ECO:0007669"/>
    <property type="project" value="TreeGrafter"/>
</dbReference>
<reference evidence="2" key="2">
    <citation type="journal article" date="2023" name="BMC Genomics">
        <title>Pest status, molecular evolution, and epigenetic factors derived from the genome assembly of Frankliniella fusca, a thysanopteran phytovirus vector.</title>
        <authorList>
            <person name="Catto M.A."/>
            <person name="Labadie P.E."/>
            <person name="Jacobson A.L."/>
            <person name="Kennedy G.G."/>
            <person name="Srinivasan R."/>
            <person name="Hunt B.G."/>
        </authorList>
    </citation>
    <scope>NUCLEOTIDE SEQUENCE</scope>
    <source>
        <strain evidence="2">PL_HMW_Pooled</strain>
    </source>
</reference>
<evidence type="ECO:0000259" key="1">
    <source>
        <dbReference type="Pfam" id="PF13905"/>
    </source>
</evidence>
<sequence>MAVRHAGDGRSRSEESFQQYASSMPWPAVSWADDATRQELASLLAVQGIPTLVLLDAKDCAVITDDARARVNDDPDGKDFPWRPEPVSLFTERLSSRLHDHPALILFVEGGPGEVEWAMSILRQAADVYEERHPASESALREPRLQFYVAQDVSMPRQGAREMIWNRIGDAADGLREQLVLEDTVPLLVAVDVWRGAVSVLEDEADDDELDEERDGGAGAISAASAVAFMEAFLAGDLPTAPIGVYLPPPPRPHQALLQDALPVEA</sequence>
<dbReference type="Gene3D" id="3.40.30.10">
    <property type="entry name" value="Glutaredoxin"/>
    <property type="match status" value="1"/>
</dbReference>
<dbReference type="GO" id="GO:0031397">
    <property type="term" value="P:negative regulation of protein ubiquitination"/>
    <property type="evidence" value="ECO:0007669"/>
    <property type="project" value="TreeGrafter"/>
</dbReference>
<name>A0AAE1LV87_9NEOP</name>
<evidence type="ECO:0000313" key="3">
    <source>
        <dbReference type="Proteomes" id="UP001219518"/>
    </source>
</evidence>
<dbReference type="InterPro" id="IPR012336">
    <property type="entry name" value="Thioredoxin-like_fold"/>
</dbReference>
<feature type="domain" description="Thioredoxin-like fold" evidence="1">
    <location>
        <begin position="12"/>
        <end position="60"/>
    </location>
</feature>
<keyword evidence="3" id="KW-1185">Reference proteome</keyword>
<dbReference type="Pfam" id="PF13905">
    <property type="entry name" value="Thioredoxin_8"/>
    <property type="match status" value="1"/>
</dbReference>
<proteinExistence type="predicted"/>
<gene>
    <name evidence="2" type="ORF">KUF71_017846</name>
</gene>
<dbReference type="SUPFAM" id="SSF52833">
    <property type="entry name" value="Thioredoxin-like"/>
    <property type="match status" value="1"/>
</dbReference>
<dbReference type="GO" id="GO:0004791">
    <property type="term" value="F:thioredoxin-disulfide reductase (NADPH) activity"/>
    <property type="evidence" value="ECO:0007669"/>
    <property type="project" value="TreeGrafter"/>
</dbReference>
<dbReference type="PANTHER" id="PTHR46472">
    <property type="entry name" value="NUCLEOREDOXIN"/>
    <property type="match status" value="1"/>
</dbReference>
<accession>A0AAE1LV87</accession>